<accession>A0A9D4ELS3</accession>
<name>A0A9D4ELS3_DREPO</name>
<dbReference type="Proteomes" id="UP000828390">
    <property type="component" value="Unassembled WGS sequence"/>
</dbReference>
<proteinExistence type="predicted"/>
<dbReference type="EMBL" id="JAIWYP010000008">
    <property type="protein sequence ID" value="KAH3782245.1"/>
    <property type="molecule type" value="Genomic_DNA"/>
</dbReference>
<dbReference type="AlphaFoldDB" id="A0A9D4ELS3"/>
<sequence>MMLRLLVVCLCFVAAARSITAPAQCAHVTDAEFTCDYSEMDAGEHPIDFTAFDPKPQQLHVTVNGIVPYIGEHGSCSNYCVDNTKNNYTCNAMIIKKLALMVPVVLLEN</sequence>
<comment type="caution">
    <text evidence="2">The sequence shown here is derived from an EMBL/GenBank/DDBJ whole genome shotgun (WGS) entry which is preliminary data.</text>
</comment>
<keyword evidence="3" id="KW-1185">Reference proteome</keyword>
<reference evidence="2" key="2">
    <citation type="submission" date="2020-11" db="EMBL/GenBank/DDBJ databases">
        <authorList>
            <person name="McCartney M.A."/>
            <person name="Auch B."/>
            <person name="Kono T."/>
            <person name="Mallez S."/>
            <person name="Becker A."/>
            <person name="Gohl D.M."/>
            <person name="Silverstein K.A.T."/>
            <person name="Koren S."/>
            <person name="Bechman K.B."/>
            <person name="Herman A."/>
            <person name="Abrahante J.E."/>
            <person name="Garbe J."/>
        </authorList>
    </citation>
    <scope>NUCLEOTIDE SEQUENCE</scope>
    <source>
        <strain evidence="2">Duluth1</strain>
        <tissue evidence="2">Whole animal</tissue>
    </source>
</reference>
<keyword evidence="1" id="KW-0732">Signal</keyword>
<evidence type="ECO:0000256" key="1">
    <source>
        <dbReference type="SAM" id="SignalP"/>
    </source>
</evidence>
<feature type="signal peptide" evidence="1">
    <location>
        <begin position="1"/>
        <end position="18"/>
    </location>
</feature>
<feature type="chain" id="PRO_5039577106" evidence="1">
    <location>
        <begin position="19"/>
        <end position="109"/>
    </location>
</feature>
<organism evidence="2 3">
    <name type="scientific">Dreissena polymorpha</name>
    <name type="common">Zebra mussel</name>
    <name type="synonym">Mytilus polymorpha</name>
    <dbReference type="NCBI Taxonomy" id="45954"/>
    <lineage>
        <taxon>Eukaryota</taxon>
        <taxon>Metazoa</taxon>
        <taxon>Spiralia</taxon>
        <taxon>Lophotrochozoa</taxon>
        <taxon>Mollusca</taxon>
        <taxon>Bivalvia</taxon>
        <taxon>Autobranchia</taxon>
        <taxon>Heteroconchia</taxon>
        <taxon>Euheterodonta</taxon>
        <taxon>Imparidentia</taxon>
        <taxon>Neoheterodontei</taxon>
        <taxon>Myida</taxon>
        <taxon>Dreissenoidea</taxon>
        <taxon>Dreissenidae</taxon>
        <taxon>Dreissena</taxon>
    </lineage>
</organism>
<protein>
    <submittedName>
        <fullName evidence="2">Uncharacterized protein</fullName>
    </submittedName>
</protein>
<evidence type="ECO:0000313" key="3">
    <source>
        <dbReference type="Proteomes" id="UP000828390"/>
    </source>
</evidence>
<evidence type="ECO:0000313" key="2">
    <source>
        <dbReference type="EMBL" id="KAH3782245.1"/>
    </source>
</evidence>
<gene>
    <name evidence="2" type="ORF">DPMN_160157</name>
</gene>
<reference evidence="2" key="1">
    <citation type="journal article" date="2019" name="bioRxiv">
        <title>The Genome of the Zebra Mussel, Dreissena polymorpha: A Resource for Invasive Species Research.</title>
        <authorList>
            <person name="McCartney M.A."/>
            <person name="Auch B."/>
            <person name="Kono T."/>
            <person name="Mallez S."/>
            <person name="Zhang Y."/>
            <person name="Obille A."/>
            <person name="Becker A."/>
            <person name="Abrahante J.E."/>
            <person name="Garbe J."/>
            <person name="Badalamenti J.P."/>
            <person name="Herman A."/>
            <person name="Mangelson H."/>
            <person name="Liachko I."/>
            <person name="Sullivan S."/>
            <person name="Sone E.D."/>
            <person name="Koren S."/>
            <person name="Silverstein K.A.T."/>
            <person name="Beckman K.B."/>
            <person name="Gohl D.M."/>
        </authorList>
    </citation>
    <scope>NUCLEOTIDE SEQUENCE</scope>
    <source>
        <strain evidence="2">Duluth1</strain>
        <tissue evidence="2">Whole animal</tissue>
    </source>
</reference>